<dbReference type="InterPro" id="IPR006176">
    <property type="entry name" value="3-OHacyl-CoA_DH_NAD-bd"/>
</dbReference>
<accession>B2ICW1</accession>
<dbReference type="SUPFAM" id="SSF48179">
    <property type="entry name" value="6-phosphogluconate dehydrogenase C-terminal domain-like"/>
    <property type="match status" value="2"/>
</dbReference>
<evidence type="ECO:0000256" key="5">
    <source>
        <dbReference type="ARBA" id="ARBA00023027"/>
    </source>
</evidence>
<dbReference type="UniPathway" id="UPA00659"/>
<protein>
    <submittedName>
        <fullName evidence="10">3-hydroxyacyl-CoA dehydrogenase NAD-binding</fullName>
    </submittedName>
</protein>
<evidence type="ECO:0000256" key="2">
    <source>
        <dbReference type="ARBA" id="ARBA00022832"/>
    </source>
</evidence>
<dbReference type="InterPro" id="IPR036291">
    <property type="entry name" value="NAD(P)-bd_dom_sf"/>
</dbReference>
<dbReference type="PANTHER" id="PTHR48075:SF7">
    <property type="entry name" value="3-HYDROXYACYL-COA DEHYDROGENASE-RELATED"/>
    <property type="match status" value="1"/>
</dbReference>
<keyword evidence="2" id="KW-0276">Fatty acid metabolism</keyword>
<evidence type="ECO:0000256" key="4">
    <source>
        <dbReference type="ARBA" id="ARBA00023002"/>
    </source>
</evidence>
<feature type="domain" description="3-hydroxyacyl-CoA dehydrogenase C-terminal" evidence="8">
    <location>
        <begin position="192"/>
        <end position="293"/>
    </location>
</feature>
<reference evidence="10 11" key="2">
    <citation type="journal article" date="2010" name="J. Bacteriol.">
        <title>Complete genome sequence of Beijerinckia indica subsp. indica.</title>
        <authorList>
            <person name="Tamas I."/>
            <person name="Dedysh S.N."/>
            <person name="Liesack W."/>
            <person name="Stott M.B."/>
            <person name="Alam M."/>
            <person name="Murrell J.C."/>
            <person name="Dunfield P.F."/>
        </authorList>
    </citation>
    <scope>NUCLEOTIDE SEQUENCE [LARGE SCALE GENOMIC DNA]</scope>
    <source>
        <strain evidence="11">ATCC 9039 / DSM 1715 / NCIMB 8712</strain>
    </source>
</reference>
<evidence type="ECO:0000313" key="11">
    <source>
        <dbReference type="Proteomes" id="UP000001695"/>
    </source>
</evidence>
<dbReference type="eggNOG" id="COG1024">
    <property type="taxonomic scope" value="Bacteria"/>
</dbReference>
<dbReference type="GO" id="GO:0003857">
    <property type="term" value="F:(3S)-3-hydroxyacyl-CoA dehydrogenase (NAD+) activity"/>
    <property type="evidence" value="ECO:0007669"/>
    <property type="project" value="UniProtKB-EC"/>
</dbReference>
<evidence type="ECO:0000259" key="8">
    <source>
        <dbReference type="Pfam" id="PF00725"/>
    </source>
</evidence>
<comment type="pathway">
    <text evidence="1">Lipid metabolism; fatty acid beta-oxidation.</text>
</comment>
<dbReference type="Proteomes" id="UP000001695">
    <property type="component" value="Chromosome"/>
</dbReference>
<feature type="domain" description="3-hydroxyacyl-CoA dehydrogenase NAD binding" evidence="9">
    <location>
        <begin position="6"/>
        <end position="189"/>
    </location>
</feature>
<dbReference type="GO" id="GO:0070403">
    <property type="term" value="F:NAD+ binding"/>
    <property type="evidence" value="ECO:0007669"/>
    <property type="project" value="InterPro"/>
</dbReference>
<dbReference type="SUPFAM" id="SSF52096">
    <property type="entry name" value="ClpP/crotonase"/>
    <property type="match status" value="1"/>
</dbReference>
<evidence type="ECO:0000259" key="9">
    <source>
        <dbReference type="Pfam" id="PF02737"/>
    </source>
</evidence>
<dbReference type="PANTHER" id="PTHR48075">
    <property type="entry name" value="3-HYDROXYACYL-COA DEHYDROGENASE FAMILY PROTEIN"/>
    <property type="match status" value="1"/>
</dbReference>
<dbReference type="HOGENOM" id="CLU_010448_0_0_5"/>
<gene>
    <name evidence="10" type="ordered locus">Bind_1755</name>
</gene>
<dbReference type="RefSeq" id="WP_012384742.1">
    <property type="nucleotide sequence ID" value="NC_010581.1"/>
</dbReference>
<keyword evidence="6" id="KW-0443">Lipid metabolism</keyword>
<comment type="catalytic activity">
    <reaction evidence="7">
        <text>a (3S)-3-hydroxyacyl-CoA + NAD(+) = a 3-oxoacyl-CoA + NADH + H(+)</text>
        <dbReference type="Rhea" id="RHEA:22432"/>
        <dbReference type="ChEBI" id="CHEBI:15378"/>
        <dbReference type="ChEBI" id="CHEBI:57318"/>
        <dbReference type="ChEBI" id="CHEBI:57540"/>
        <dbReference type="ChEBI" id="CHEBI:57945"/>
        <dbReference type="ChEBI" id="CHEBI:90726"/>
        <dbReference type="EC" id="1.1.1.35"/>
    </reaction>
</comment>
<dbReference type="Gene3D" id="1.10.1040.50">
    <property type="match status" value="1"/>
</dbReference>
<dbReference type="Pfam" id="PF02737">
    <property type="entry name" value="3HCDH_N"/>
    <property type="match status" value="1"/>
</dbReference>
<dbReference type="KEGG" id="bid:Bind_1755"/>
<dbReference type="AlphaFoldDB" id="B2ICW1"/>
<dbReference type="GO" id="GO:0006635">
    <property type="term" value="P:fatty acid beta-oxidation"/>
    <property type="evidence" value="ECO:0007669"/>
    <property type="project" value="UniProtKB-UniPathway"/>
</dbReference>
<keyword evidence="4" id="KW-0560">Oxidoreductase</keyword>
<organism evidence="10 11">
    <name type="scientific">Beijerinckia indica subsp. indica (strain ATCC 9039 / DSM 1715 / NCIMB 8712)</name>
    <dbReference type="NCBI Taxonomy" id="395963"/>
    <lineage>
        <taxon>Bacteria</taxon>
        <taxon>Pseudomonadati</taxon>
        <taxon>Pseudomonadota</taxon>
        <taxon>Alphaproteobacteria</taxon>
        <taxon>Hyphomicrobiales</taxon>
        <taxon>Beijerinckiaceae</taxon>
        <taxon>Beijerinckia</taxon>
    </lineage>
</organism>
<keyword evidence="5" id="KW-0520">NAD</keyword>
<dbReference type="CDD" id="cd06558">
    <property type="entry name" value="crotonase-like"/>
    <property type="match status" value="1"/>
</dbReference>
<dbReference type="EMBL" id="CP001016">
    <property type="protein sequence ID" value="ACB95385.1"/>
    <property type="molecule type" value="Genomic_DNA"/>
</dbReference>
<name>B2ICW1_BEII9</name>
<dbReference type="InterPro" id="IPR008927">
    <property type="entry name" value="6-PGluconate_DH-like_C_sf"/>
</dbReference>
<evidence type="ECO:0000256" key="6">
    <source>
        <dbReference type="ARBA" id="ARBA00023098"/>
    </source>
</evidence>
<dbReference type="InterPro" id="IPR001753">
    <property type="entry name" value="Enoyl-CoA_hydra/iso"/>
</dbReference>
<keyword evidence="3" id="KW-0442">Lipid degradation</keyword>
<feature type="domain" description="3-hydroxyacyl-CoA dehydrogenase C-terminal" evidence="8">
    <location>
        <begin position="347"/>
        <end position="399"/>
    </location>
</feature>
<evidence type="ECO:0000256" key="1">
    <source>
        <dbReference type="ARBA" id="ARBA00005005"/>
    </source>
</evidence>
<evidence type="ECO:0000256" key="7">
    <source>
        <dbReference type="ARBA" id="ARBA00049556"/>
    </source>
</evidence>
<proteinExistence type="predicted"/>
<dbReference type="STRING" id="395963.Bind_1755"/>
<dbReference type="InterPro" id="IPR006108">
    <property type="entry name" value="3HC_DH_C"/>
</dbReference>
<dbReference type="SUPFAM" id="SSF51735">
    <property type="entry name" value="NAD(P)-binding Rossmann-fold domains"/>
    <property type="match status" value="1"/>
</dbReference>
<dbReference type="OrthoDB" id="5389341at2"/>
<reference evidence="11" key="1">
    <citation type="submission" date="2008-03" db="EMBL/GenBank/DDBJ databases">
        <title>Complete sequence of chromosome of Beijerinckia indica subsp. indica ATCC 9039.</title>
        <authorList>
            <consortium name="US DOE Joint Genome Institute"/>
            <person name="Copeland A."/>
            <person name="Lucas S."/>
            <person name="Lapidus A."/>
            <person name="Glavina del Rio T."/>
            <person name="Dalin E."/>
            <person name="Tice H."/>
            <person name="Bruce D."/>
            <person name="Goodwin L."/>
            <person name="Pitluck S."/>
            <person name="LaButti K."/>
            <person name="Schmutz J."/>
            <person name="Larimer F."/>
            <person name="Land M."/>
            <person name="Hauser L."/>
            <person name="Kyrpides N."/>
            <person name="Mikhailova N."/>
            <person name="Dunfield P.F."/>
            <person name="Dedysh S.N."/>
            <person name="Liesack W."/>
            <person name="Saw J.H."/>
            <person name="Alam M."/>
            <person name="Chen Y."/>
            <person name="Murrell J.C."/>
            <person name="Richardson P."/>
        </authorList>
    </citation>
    <scope>NUCLEOTIDE SEQUENCE [LARGE SCALE GENOMIC DNA]</scope>
    <source>
        <strain evidence="11">ATCC 9039 / DSM 1715 / NCIMB 8712</strain>
    </source>
</reference>
<dbReference type="Pfam" id="PF00378">
    <property type="entry name" value="ECH_1"/>
    <property type="match status" value="1"/>
</dbReference>
<dbReference type="eggNOG" id="COG1250">
    <property type="taxonomic scope" value="Bacteria"/>
</dbReference>
<sequence length="773" mass="83366">MTDIKKVAVIGAGVMGASIAAHVANAGVPVVLLDIVAKDNPNRSAIAEGALTKLLKADPAPFMSKAAAKFVTTGNIGDNLDLLADCDWIIEAVVERLDIKQNLYAAVEAIRKPGSIVSSNTSTIPLKALVKGMPARFSKDFIITHFFNPPRYMRLLEVVGGENSRADAIETVTRFADVMLGKSVIFCKDRPGFIANRLGVFWLQTAVVEALDLALDIEEVDAIIGKPMGIPKTGVFGLIDLVGLDLMPHINASLSAALPKDDPFHVVNQPMPLVEKLIAEGYTGRKGKGGFYRINREQGKQKEALDLKTGTFRPVRKPVVEAIEQGGSKLDRLLAHESVHGRYAWQVLSRTLAYAAALVGDATDDVAAIDEAMRLGYNWKYGPFQLIDQIGVEALVTGLNASKFPIPAILRIAEGRPFYRVEDGRRQVLGLDGTYHDLLRPEGVIMLEDIKLKSKPVLKNSSAALWDIGDGVACFEFTSKMNALDPDIIDLLMRSIHLVAKDFKALVIYNEGSNFSVGANLGLALFAANIAAWKDIENLILQGQTAYGMLKYAPFPVVGAPAGMALGGGCEILLHCDAIQAHAETYTGLVEVGVGLIPGWGGNKEMLQRWFTLGRLPKGPMPAISKVFEIISTATVSKSAAEAKELLFLRPTDAITMNRYRLLADAKAKALALVPDYKPPESVTFNLPGPSAATALKMAVDSFFRLGKATAYDVVVSSALADVLSGGDTDITVPTDEKTLLTFEREAFSKLARQPGTLARIEHMLTTGKPLRN</sequence>
<dbReference type="Gene3D" id="3.40.50.720">
    <property type="entry name" value="NAD(P)-binding Rossmann-like Domain"/>
    <property type="match status" value="1"/>
</dbReference>
<keyword evidence="11" id="KW-1185">Reference proteome</keyword>
<evidence type="ECO:0000256" key="3">
    <source>
        <dbReference type="ARBA" id="ARBA00022963"/>
    </source>
</evidence>
<dbReference type="Gene3D" id="3.90.226.10">
    <property type="entry name" value="2-enoyl-CoA Hydratase, Chain A, domain 1"/>
    <property type="match status" value="1"/>
</dbReference>
<dbReference type="Pfam" id="PF00725">
    <property type="entry name" value="3HCDH"/>
    <property type="match status" value="2"/>
</dbReference>
<evidence type="ECO:0000313" key="10">
    <source>
        <dbReference type="EMBL" id="ACB95385.1"/>
    </source>
</evidence>
<dbReference type="InterPro" id="IPR029045">
    <property type="entry name" value="ClpP/crotonase-like_dom_sf"/>
</dbReference>